<feature type="region of interest" description="Disordered" evidence="2">
    <location>
        <begin position="84"/>
        <end position="125"/>
    </location>
</feature>
<protein>
    <submittedName>
        <fullName evidence="5">Peroxidase-like isoform X1</fullName>
    </submittedName>
</protein>
<dbReference type="InterPro" id="IPR019791">
    <property type="entry name" value="Haem_peroxidase_animal"/>
</dbReference>
<evidence type="ECO:0000256" key="3">
    <source>
        <dbReference type="SAM" id="SignalP"/>
    </source>
</evidence>
<dbReference type="PANTHER" id="PTHR11475">
    <property type="entry name" value="OXIDASE/PEROXIDASE"/>
    <property type="match status" value="1"/>
</dbReference>
<gene>
    <name evidence="5" type="primary">LOC106464750</name>
</gene>
<dbReference type="PROSITE" id="PS50292">
    <property type="entry name" value="PEROXIDASE_3"/>
    <property type="match status" value="1"/>
</dbReference>
<feature type="compositionally biased region" description="Basic residues" evidence="2">
    <location>
        <begin position="84"/>
        <end position="96"/>
    </location>
</feature>
<keyword evidence="1" id="KW-0560">Oxidoreductase</keyword>
<dbReference type="InterPro" id="IPR037120">
    <property type="entry name" value="Haem_peroxidase_sf_animal"/>
</dbReference>
<keyword evidence="1" id="KW-0575">Peroxidase</keyword>
<dbReference type="SUPFAM" id="SSF48113">
    <property type="entry name" value="Heme-dependent peroxidases"/>
    <property type="match status" value="1"/>
</dbReference>
<dbReference type="Proteomes" id="UP000694941">
    <property type="component" value="Unplaced"/>
</dbReference>
<dbReference type="GeneID" id="106464750"/>
<evidence type="ECO:0000256" key="1">
    <source>
        <dbReference type="ARBA" id="ARBA00022559"/>
    </source>
</evidence>
<evidence type="ECO:0000313" key="4">
    <source>
        <dbReference type="Proteomes" id="UP000694941"/>
    </source>
</evidence>
<dbReference type="PANTHER" id="PTHR11475:SF143">
    <property type="entry name" value="PUTATIVE-RELATED"/>
    <property type="match status" value="1"/>
</dbReference>
<dbReference type="PRINTS" id="PR00457">
    <property type="entry name" value="ANPEROXIDASE"/>
</dbReference>
<feature type="chain" id="PRO_5046572377" evidence="3">
    <location>
        <begin position="25"/>
        <end position="748"/>
    </location>
</feature>
<sequence>MQSLSQRIWLAIFLVVLLLIFSQTKESEHKRRHFKDNDMQLKNDENNGEDLIKPLDESWKFDRLFLDDEDGDMFKKLEEVKKIAKKSRRKASKHSNKKENRSSPTKKHHRDRRSIKKEKHFNTNDATHVINDKTANLAKSLLQEINRAETFQQVDEREDILNELRRQELITTRTEPCNPLKKYREIDGRCNNLLNLEWGAAFTCMNRLKYPDYADELSTPRKASSGNELPNPRLMSSEIHKEANVPSAKYTSMFMQWGQFLSQDLTQTSKTTYPEETVLGDSTFDCCNPQETDSECFPISIPQSDSFYATFSQTCLNFRRSAKCLKANNDVRQQINSVTSFIDGSQIYGSLLNTSYNVRRFQHGLLKTQMDIEGRPLLPRSNDAANDKCSDIANEKYCFQSGFSKVNQHLGLTSMYTLWVREHNRIAAILRQLNPIWDDEQLYQEARRIVIAEMQAITYNEYLRILLGHELYHSFKLNTRKRGHHTDYQVDKDPSILNEFATAALRYGHSLVQRELLLVDANLNVSSVRLKNNYFNPFKLYEGVFDSVLRGLALQPSQSFDQYFVEDVTRYLYKNPVEPHGSDLVAINIQRGRDHGIKGYSSYAQMCNGPLLSSFDDFDKIMPITVRKKLQDLFESVEDVDLFSAGVSEYPLPGAVVGPTFGCIIANQFARIKHGDRFYFENIMTAGSFTKDQREELQEVTLAGIICANSYGIDRIQRKVFQPVDEKNPVVYCDTIKQPDWDEWKQDH</sequence>
<organism evidence="4 5">
    <name type="scientific">Limulus polyphemus</name>
    <name type="common">Atlantic horseshoe crab</name>
    <dbReference type="NCBI Taxonomy" id="6850"/>
    <lineage>
        <taxon>Eukaryota</taxon>
        <taxon>Metazoa</taxon>
        <taxon>Ecdysozoa</taxon>
        <taxon>Arthropoda</taxon>
        <taxon>Chelicerata</taxon>
        <taxon>Merostomata</taxon>
        <taxon>Xiphosura</taxon>
        <taxon>Limulidae</taxon>
        <taxon>Limulus</taxon>
    </lineage>
</organism>
<keyword evidence="4" id="KW-1185">Reference proteome</keyword>
<dbReference type="RefSeq" id="XP_013780360.2">
    <property type="nucleotide sequence ID" value="XM_013924906.2"/>
</dbReference>
<feature type="region of interest" description="Disordered" evidence="2">
    <location>
        <begin position="29"/>
        <end position="49"/>
    </location>
</feature>
<evidence type="ECO:0000313" key="5">
    <source>
        <dbReference type="RefSeq" id="XP_013780360.2"/>
    </source>
</evidence>
<accession>A0ABM1BEH9</accession>
<dbReference type="CDD" id="cd09823">
    <property type="entry name" value="peroxinectin_like"/>
    <property type="match status" value="1"/>
</dbReference>
<proteinExistence type="predicted"/>
<feature type="region of interest" description="Disordered" evidence="2">
    <location>
        <begin position="219"/>
        <end position="238"/>
    </location>
</feature>
<feature type="signal peptide" evidence="3">
    <location>
        <begin position="1"/>
        <end position="24"/>
    </location>
</feature>
<dbReference type="Pfam" id="PF03098">
    <property type="entry name" value="An_peroxidase"/>
    <property type="match status" value="1"/>
</dbReference>
<dbReference type="InterPro" id="IPR010255">
    <property type="entry name" value="Haem_peroxidase_sf"/>
</dbReference>
<reference evidence="5" key="1">
    <citation type="submission" date="2025-08" db="UniProtKB">
        <authorList>
            <consortium name="RefSeq"/>
        </authorList>
    </citation>
    <scope>IDENTIFICATION</scope>
    <source>
        <tissue evidence="5">Muscle</tissue>
    </source>
</reference>
<name>A0ABM1BEH9_LIMPO</name>
<dbReference type="Gene3D" id="1.10.640.10">
    <property type="entry name" value="Haem peroxidase domain superfamily, animal type"/>
    <property type="match status" value="1"/>
</dbReference>
<evidence type="ECO:0000256" key="2">
    <source>
        <dbReference type="SAM" id="MobiDB-lite"/>
    </source>
</evidence>
<keyword evidence="3" id="KW-0732">Signal</keyword>
<feature type="compositionally biased region" description="Basic residues" evidence="2">
    <location>
        <begin position="104"/>
        <end position="119"/>
    </location>
</feature>